<gene>
    <name evidence="1" type="ORF">RxyAA322_13500</name>
</gene>
<organism evidence="1 2">
    <name type="scientific">Rubrobacter xylanophilus</name>
    <dbReference type="NCBI Taxonomy" id="49319"/>
    <lineage>
        <taxon>Bacteria</taxon>
        <taxon>Bacillati</taxon>
        <taxon>Actinomycetota</taxon>
        <taxon>Rubrobacteria</taxon>
        <taxon>Rubrobacterales</taxon>
        <taxon>Rubrobacteraceae</taxon>
        <taxon>Rubrobacter</taxon>
    </lineage>
</organism>
<protein>
    <submittedName>
        <fullName evidence="1">Uncharacterized protein</fullName>
    </submittedName>
</protein>
<dbReference type="Proteomes" id="UP000318065">
    <property type="component" value="Chromosome"/>
</dbReference>
<dbReference type="EMBL" id="AP019791">
    <property type="protein sequence ID" value="BBL79496.1"/>
    <property type="molecule type" value="Genomic_DNA"/>
</dbReference>
<keyword evidence="2" id="KW-1185">Reference proteome</keyword>
<dbReference type="OrthoDB" id="5244522at2"/>
<name>A0A510HHM0_9ACTN</name>
<dbReference type="RefSeq" id="WP_143527496.1">
    <property type="nucleotide sequence ID" value="NZ_AP019791.1"/>
</dbReference>
<sequence>MRTVQYRDPQTEEVLDWRCEERTPEIGERVRIGFEEYEVLFRWRSVPASSIVYVRPARVAEMDHTAA</sequence>
<proteinExistence type="predicted"/>
<evidence type="ECO:0000313" key="2">
    <source>
        <dbReference type="Proteomes" id="UP000318065"/>
    </source>
</evidence>
<reference evidence="1" key="1">
    <citation type="journal article" date="2019" name="Microbiol. Resour. Announc.">
        <title>Complete Genome Sequence of Rubrobacter xylanophilus Strain AA3-22, Isolated from Arima Onsen in Japan.</title>
        <authorList>
            <person name="Tomariguchi N."/>
            <person name="Miyazaki K."/>
        </authorList>
    </citation>
    <scope>NUCLEOTIDE SEQUENCE [LARGE SCALE GENOMIC DNA]</scope>
    <source>
        <strain evidence="1">AA3-22</strain>
    </source>
</reference>
<dbReference type="AlphaFoldDB" id="A0A510HHM0"/>
<accession>A0A510HHM0</accession>
<evidence type="ECO:0000313" key="1">
    <source>
        <dbReference type="EMBL" id="BBL79496.1"/>
    </source>
</evidence>